<name>A0A8H7VCE2_9FUNG</name>
<dbReference type="EMBL" id="JAEPRD010000016">
    <property type="protein sequence ID" value="KAG2209274.1"/>
    <property type="molecule type" value="Genomic_DNA"/>
</dbReference>
<proteinExistence type="predicted"/>
<dbReference type="Proteomes" id="UP000603453">
    <property type="component" value="Unassembled WGS sequence"/>
</dbReference>
<accession>A0A8H7VCE2</accession>
<dbReference type="AlphaFoldDB" id="A0A8H7VCE2"/>
<reference evidence="1" key="1">
    <citation type="submission" date="2020-12" db="EMBL/GenBank/DDBJ databases">
        <title>Metabolic potential, ecology and presence of endohyphal bacteria is reflected in genomic diversity of Mucoromycotina.</title>
        <authorList>
            <person name="Muszewska A."/>
            <person name="Okrasinska A."/>
            <person name="Steczkiewicz K."/>
            <person name="Drgas O."/>
            <person name="Orlowska M."/>
            <person name="Perlinska-Lenart U."/>
            <person name="Aleksandrzak-Piekarczyk T."/>
            <person name="Szatraj K."/>
            <person name="Zielenkiewicz U."/>
            <person name="Pilsyk S."/>
            <person name="Malc E."/>
            <person name="Mieczkowski P."/>
            <person name="Kruszewska J.S."/>
            <person name="Biernat P."/>
            <person name="Pawlowska J."/>
        </authorList>
    </citation>
    <scope>NUCLEOTIDE SEQUENCE</scope>
    <source>
        <strain evidence="1">WA0000017839</strain>
    </source>
</reference>
<protein>
    <submittedName>
        <fullName evidence="1">Uncharacterized protein</fullName>
    </submittedName>
</protein>
<sequence length="445" mass="50964">MFSHVSKLCFDMLSPKLNTRFKFDVNEDTYRFALETADFTRIKTAMDDSLRAIPADFSGSFAGVNLDNVRSIYRSVDWIAWLVHVIPTIVAPLFHTREATTGFIALSRNIQLSFQWSISESEVKEIERCFKTWFDYLNTCFDSSSISRTVFRSNMHQLNHIPYMIRRMGPLRCYSARLLESSIGIYKKRIRLSLNPGVNAGNVMETREMFSFLQSGGIIDSSAYDLKDKSPFHWRVNTVKLGQVVKQTKENHNYTIGGYLEKDWFKALSQFLIRLTGNTSTVITSFQQHQFVNISQKLWANNQIYISDLCKSKNAASSRGGEYIMFTAIHKNRMFRPVENWYVCKVLFFFDFTYQEDAPGSNFVFGELMKNHDVSPYSKAIPRVKRYDEAEQKQIVIFDAEDLLSAVGLVNAVDGSNNKYVIKTGGAFKVDMSSTAGSVGNIVFR</sequence>
<dbReference type="OrthoDB" id="2289822at2759"/>
<evidence type="ECO:0000313" key="2">
    <source>
        <dbReference type="Proteomes" id="UP000603453"/>
    </source>
</evidence>
<comment type="caution">
    <text evidence="1">The sequence shown here is derived from an EMBL/GenBank/DDBJ whole genome shotgun (WGS) entry which is preliminary data.</text>
</comment>
<evidence type="ECO:0000313" key="1">
    <source>
        <dbReference type="EMBL" id="KAG2209274.1"/>
    </source>
</evidence>
<keyword evidence="2" id="KW-1185">Reference proteome</keyword>
<gene>
    <name evidence="1" type="ORF">INT47_005566</name>
</gene>
<organism evidence="1 2">
    <name type="scientific">Mucor saturninus</name>
    <dbReference type="NCBI Taxonomy" id="64648"/>
    <lineage>
        <taxon>Eukaryota</taxon>
        <taxon>Fungi</taxon>
        <taxon>Fungi incertae sedis</taxon>
        <taxon>Mucoromycota</taxon>
        <taxon>Mucoromycotina</taxon>
        <taxon>Mucoromycetes</taxon>
        <taxon>Mucorales</taxon>
        <taxon>Mucorineae</taxon>
        <taxon>Mucoraceae</taxon>
        <taxon>Mucor</taxon>
    </lineage>
</organism>